<dbReference type="PANTHER" id="PTHR34203:SF15">
    <property type="entry name" value="SLL1173 PROTEIN"/>
    <property type="match status" value="1"/>
</dbReference>
<evidence type="ECO:0000259" key="2">
    <source>
        <dbReference type="Pfam" id="PF05050"/>
    </source>
</evidence>
<feature type="compositionally biased region" description="Low complexity" evidence="1">
    <location>
        <begin position="40"/>
        <end position="58"/>
    </location>
</feature>
<evidence type="ECO:0000313" key="5">
    <source>
        <dbReference type="Proteomes" id="UP000011087"/>
    </source>
</evidence>
<feature type="region of interest" description="Disordered" evidence="1">
    <location>
        <begin position="1"/>
        <end position="59"/>
    </location>
</feature>
<dbReference type="InterPro" id="IPR006342">
    <property type="entry name" value="FkbM_mtfrase"/>
</dbReference>
<dbReference type="HOGENOM" id="CLU_827536_0_0_1"/>
<reference evidence="4" key="3">
    <citation type="submission" date="2016-03" db="UniProtKB">
        <authorList>
            <consortium name="EnsemblProtists"/>
        </authorList>
    </citation>
    <scope>IDENTIFICATION</scope>
</reference>
<dbReference type="GeneID" id="17292523"/>
<dbReference type="EMBL" id="JH993084">
    <property type="protein sequence ID" value="EKX35769.1"/>
    <property type="molecule type" value="Genomic_DNA"/>
</dbReference>
<protein>
    <recommendedName>
        <fullName evidence="2">Methyltransferase FkbM domain-containing protein</fullName>
    </recommendedName>
</protein>
<reference evidence="3 5" key="1">
    <citation type="journal article" date="2012" name="Nature">
        <title>Algal genomes reveal evolutionary mosaicism and the fate of nucleomorphs.</title>
        <authorList>
            <consortium name="DOE Joint Genome Institute"/>
            <person name="Curtis B.A."/>
            <person name="Tanifuji G."/>
            <person name="Burki F."/>
            <person name="Gruber A."/>
            <person name="Irimia M."/>
            <person name="Maruyama S."/>
            <person name="Arias M.C."/>
            <person name="Ball S.G."/>
            <person name="Gile G.H."/>
            <person name="Hirakawa Y."/>
            <person name="Hopkins J.F."/>
            <person name="Kuo A."/>
            <person name="Rensing S.A."/>
            <person name="Schmutz J."/>
            <person name="Symeonidi A."/>
            <person name="Elias M."/>
            <person name="Eveleigh R.J."/>
            <person name="Herman E.K."/>
            <person name="Klute M.J."/>
            <person name="Nakayama T."/>
            <person name="Obornik M."/>
            <person name="Reyes-Prieto A."/>
            <person name="Armbrust E.V."/>
            <person name="Aves S.J."/>
            <person name="Beiko R.G."/>
            <person name="Coutinho P."/>
            <person name="Dacks J.B."/>
            <person name="Durnford D.G."/>
            <person name="Fast N.M."/>
            <person name="Green B.R."/>
            <person name="Grisdale C.J."/>
            <person name="Hempel F."/>
            <person name="Henrissat B."/>
            <person name="Hoppner M.P."/>
            <person name="Ishida K."/>
            <person name="Kim E."/>
            <person name="Koreny L."/>
            <person name="Kroth P.G."/>
            <person name="Liu Y."/>
            <person name="Malik S.B."/>
            <person name="Maier U.G."/>
            <person name="McRose D."/>
            <person name="Mock T."/>
            <person name="Neilson J.A."/>
            <person name="Onodera N.T."/>
            <person name="Poole A.M."/>
            <person name="Pritham E.J."/>
            <person name="Richards T.A."/>
            <person name="Rocap G."/>
            <person name="Roy S.W."/>
            <person name="Sarai C."/>
            <person name="Schaack S."/>
            <person name="Shirato S."/>
            <person name="Slamovits C.H."/>
            <person name="Spencer D.F."/>
            <person name="Suzuki S."/>
            <person name="Worden A.Z."/>
            <person name="Zauner S."/>
            <person name="Barry K."/>
            <person name="Bell C."/>
            <person name="Bharti A.K."/>
            <person name="Crow J.A."/>
            <person name="Grimwood J."/>
            <person name="Kramer R."/>
            <person name="Lindquist E."/>
            <person name="Lucas S."/>
            <person name="Salamov A."/>
            <person name="McFadden G.I."/>
            <person name="Lane C.E."/>
            <person name="Keeling P.J."/>
            <person name="Gray M.W."/>
            <person name="Grigoriev I.V."/>
            <person name="Archibald J.M."/>
        </authorList>
    </citation>
    <scope>NUCLEOTIDE SEQUENCE</scope>
    <source>
        <strain evidence="3 5">CCMP2712</strain>
    </source>
</reference>
<dbReference type="Pfam" id="PF05050">
    <property type="entry name" value="Methyltransf_21"/>
    <property type="match status" value="1"/>
</dbReference>
<dbReference type="PANTHER" id="PTHR34203">
    <property type="entry name" value="METHYLTRANSFERASE, FKBM FAMILY PROTEIN"/>
    <property type="match status" value="1"/>
</dbReference>
<dbReference type="KEGG" id="gtt:GUITHDRAFT_118045"/>
<dbReference type="AlphaFoldDB" id="L1IIN7"/>
<dbReference type="PaxDb" id="55529-EKX35769"/>
<keyword evidence="5" id="KW-1185">Reference proteome</keyword>
<evidence type="ECO:0000313" key="3">
    <source>
        <dbReference type="EMBL" id="EKX35769.1"/>
    </source>
</evidence>
<gene>
    <name evidence="3" type="ORF">GUITHDRAFT_118045</name>
</gene>
<dbReference type="SUPFAM" id="SSF53335">
    <property type="entry name" value="S-adenosyl-L-methionine-dependent methyltransferases"/>
    <property type="match status" value="1"/>
</dbReference>
<evidence type="ECO:0000313" key="4">
    <source>
        <dbReference type="EnsemblProtists" id="EKX35769"/>
    </source>
</evidence>
<dbReference type="Proteomes" id="UP000011087">
    <property type="component" value="Unassembled WGS sequence"/>
</dbReference>
<name>L1IIN7_GUITC</name>
<dbReference type="RefSeq" id="XP_005822749.1">
    <property type="nucleotide sequence ID" value="XM_005822692.1"/>
</dbReference>
<reference evidence="5" key="2">
    <citation type="submission" date="2012-11" db="EMBL/GenBank/DDBJ databases">
        <authorList>
            <person name="Kuo A."/>
            <person name="Curtis B.A."/>
            <person name="Tanifuji G."/>
            <person name="Burki F."/>
            <person name="Gruber A."/>
            <person name="Irimia M."/>
            <person name="Maruyama S."/>
            <person name="Arias M.C."/>
            <person name="Ball S.G."/>
            <person name="Gile G.H."/>
            <person name="Hirakawa Y."/>
            <person name="Hopkins J.F."/>
            <person name="Rensing S.A."/>
            <person name="Schmutz J."/>
            <person name="Symeonidi A."/>
            <person name="Elias M."/>
            <person name="Eveleigh R.J."/>
            <person name="Herman E.K."/>
            <person name="Klute M.J."/>
            <person name="Nakayama T."/>
            <person name="Obornik M."/>
            <person name="Reyes-Prieto A."/>
            <person name="Armbrust E.V."/>
            <person name="Aves S.J."/>
            <person name="Beiko R.G."/>
            <person name="Coutinho P."/>
            <person name="Dacks J.B."/>
            <person name="Durnford D.G."/>
            <person name="Fast N.M."/>
            <person name="Green B.R."/>
            <person name="Grisdale C."/>
            <person name="Hempe F."/>
            <person name="Henrissat B."/>
            <person name="Hoppner M.P."/>
            <person name="Ishida K.-I."/>
            <person name="Kim E."/>
            <person name="Koreny L."/>
            <person name="Kroth P.G."/>
            <person name="Liu Y."/>
            <person name="Malik S.-B."/>
            <person name="Maier U.G."/>
            <person name="McRose D."/>
            <person name="Mock T."/>
            <person name="Neilson J.A."/>
            <person name="Onodera N.T."/>
            <person name="Poole A.M."/>
            <person name="Pritham E.J."/>
            <person name="Richards T.A."/>
            <person name="Rocap G."/>
            <person name="Roy S.W."/>
            <person name="Sarai C."/>
            <person name="Schaack S."/>
            <person name="Shirato S."/>
            <person name="Slamovits C.H."/>
            <person name="Spencer D.F."/>
            <person name="Suzuki S."/>
            <person name="Worden A.Z."/>
            <person name="Zauner S."/>
            <person name="Barry K."/>
            <person name="Bell C."/>
            <person name="Bharti A.K."/>
            <person name="Crow J.A."/>
            <person name="Grimwood J."/>
            <person name="Kramer R."/>
            <person name="Lindquist E."/>
            <person name="Lucas S."/>
            <person name="Salamov A."/>
            <person name="McFadden G.I."/>
            <person name="Lane C.E."/>
            <person name="Keeling P.J."/>
            <person name="Gray M.W."/>
            <person name="Grigoriev I.V."/>
            <person name="Archibald J.M."/>
        </authorList>
    </citation>
    <scope>NUCLEOTIDE SEQUENCE</scope>
    <source>
        <strain evidence="5">CCMP2712</strain>
    </source>
</reference>
<dbReference type="eggNOG" id="ENOG502SDXZ">
    <property type="taxonomic scope" value="Eukaryota"/>
</dbReference>
<organism evidence="3">
    <name type="scientific">Guillardia theta (strain CCMP2712)</name>
    <name type="common">Cryptophyte</name>
    <dbReference type="NCBI Taxonomy" id="905079"/>
    <lineage>
        <taxon>Eukaryota</taxon>
        <taxon>Cryptophyceae</taxon>
        <taxon>Pyrenomonadales</taxon>
        <taxon>Geminigeraceae</taxon>
        <taxon>Guillardia</taxon>
    </lineage>
</organism>
<sequence>MRFNGSAWQVPKPGMPVGVPSDHFNGARREGKSAQGRQESSSSPPHVSPAHPKPSAAAFGERSSPAFFHQVQLEEGNNMTARCVVMNAAGERPIICLHPVERDIHVSGELMRKGVWEAHLVHHFIKMLKSNRDAVVIDVGAQLGMYSLLAAKNGHRVLMVEPLTSNVDRILLSLKKNGMSSRLNRDVLLFKNTVADVAGKQFKTVTSIADNVGGTQWGEAGAKGGDTVTSITLDMLLPMLTGSKSLLMKLDIEGGECKAIQGARELFAGKRVMAVFMEFGQLKQQIGRLSPCSVSSSMQVLHDSGLTPFDPSGGKLSCCQDTDMRRWGWDVIWRRV</sequence>
<dbReference type="NCBIfam" id="TIGR01444">
    <property type="entry name" value="fkbM_fam"/>
    <property type="match status" value="1"/>
</dbReference>
<dbReference type="InterPro" id="IPR029063">
    <property type="entry name" value="SAM-dependent_MTases_sf"/>
</dbReference>
<evidence type="ECO:0000256" key="1">
    <source>
        <dbReference type="SAM" id="MobiDB-lite"/>
    </source>
</evidence>
<dbReference type="Gene3D" id="3.40.50.150">
    <property type="entry name" value="Vaccinia Virus protein VP39"/>
    <property type="match status" value="1"/>
</dbReference>
<dbReference type="EnsemblProtists" id="EKX35769">
    <property type="protein sequence ID" value="EKX35769"/>
    <property type="gene ID" value="GUITHDRAFT_118045"/>
</dbReference>
<dbReference type="OrthoDB" id="411251at2759"/>
<proteinExistence type="predicted"/>
<accession>L1IIN7</accession>
<dbReference type="InterPro" id="IPR052514">
    <property type="entry name" value="SAM-dependent_MTase"/>
</dbReference>
<feature type="domain" description="Methyltransferase FkbM" evidence="2">
    <location>
        <begin position="138"/>
        <end position="286"/>
    </location>
</feature>
<dbReference type="OMA" id="FPICVYP"/>